<dbReference type="Proteomes" id="UP000032266">
    <property type="component" value="Chromosome"/>
</dbReference>
<dbReference type="Gene3D" id="2.160.20.110">
    <property type="match status" value="2"/>
</dbReference>
<accession>A0A0C5VQ04</accession>
<organism evidence="2 3">
    <name type="scientific">Gynuella sunshinyii YC6258</name>
    <dbReference type="NCBI Taxonomy" id="1445510"/>
    <lineage>
        <taxon>Bacteria</taxon>
        <taxon>Pseudomonadati</taxon>
        <taxon>Pseudomonadota</taxon>
        <taxon>Gammaproteobacteria</taxon>
        <taxon>Oceanospirillales</taxon>
        <taxon>Saccharospirillaceae</taxon>
        <taxon>Gynuella</taxon>
    </lineage>
</organism>
<protein>
    <recommendedName>
        <fullName evidence="4">GLUG domain-containing protein</fullName>
    </recommendedName>
</protein>
<feature type="chain" id="PRO_5002183787" description="GLUG domain-containing protein" evidence="1">
    <location>
        <begin position="32"/>
        <end position="533"/>
    </location>
</feature>
<name>A0A0C5VQ04_9GAMM</name>
<evidence type="ECO:0008006" key="4">
    <source>
        <dbReference type="Google" id="ProtNLM"/>
    </source>
</evidence>
<dbReference type="AlphaFoldDB" id="A0A0C5VQ04"/>
<feature type="signal peptide" evidence="1">
    <location>
        <begin position="1"/>
        <end position="31"/>
    </location>
</feature>
<keyword evidence="3" id="KW-1185">Reference proteome</keyword>
<evidence type="ECO:0000313" key="3">
    <source>
        <dbReference type="Proteomes" id="UP000032266"/>
    </source>
</evidence>
<reference evidence="2 3" key="1">
    <citation type="submission" date="2014-01" db="EMBL/GenBank/DDBJ databases">
        <title>Full genme sequencing of cellulolytic bacterium Gynuella sunshinyii YC6258T gen. nov., sp. nov.</title>
        <authorList>
            <person name="Khan H."/>
            <person name="Chung E.J."/>
            <person name="Chung Y.R."/>
        </authorList>
    </citation>
    <scope>NUCLEOTIDE SEQUENCE [LARGE SCALE GENOMIC DNA]</scope>
    <source>
        <strain evidence="2 3">YC6258</strain>
    </source>
</reference>
<dbReference type="RefSeq" id="WP_044618641.1">
    <property type="nucleotide sequence ID" value="NZ_CP007142.1"/>
</dbReference>
<dbReference type="EMBL" id="CP007142">
    <property type="protein sequence ID" value="AJQ96687.1"/>
    <property type="molecule type" value="Genomic_DNA"/>
</dbReference>
<dbReference type="KEGG" id="gsn:YC6258_04655"/>
<dbReference type="OrthoDB" id="5713099at2"/>
<gene>
    <name evidence="2" type="ORF">YC6258_04655</name>
</gene>
<dbReference type="STRING" id="1445510.YC6258_04655"/>
<keyword evidence="1" id="KW-0732">Signal</keyword>
<proteinExistence type="predicted"/>
<sequence>MKSVLTRKLINQSSKNFVLLAATLIAPLTHAVNPEDVDVDNNGLIEISTIEELNQIRYNLIGSSYIDIDGNSLDAGCPVSGCIGYELVKDLDFDPDGSGLWSDKNPFWNDGKGWEPVGSKLDPFAAHFNGNGHTINKLYIDRTDNDFVGLFGVVSSQPDQDVKISDLVLREALIYGNNYVGGIVGSIDHAYEGRQVVLSDSRVNGVISGEKYVGGLVGYVNAENCAIVKLHGNTSNIMVVGADNTGGLVGYVGLDTGFSDSDSTYVSLLGNSINGQVAGRSKVGGLVGYLLTSNGGSIDFSVYARVDSNRTEVTVTGESKVGGLIGSAIGSGDNTGLYIANSESNSMVIATKDYVGGLIGELDSDGYAYVRATRLSAKGYASGKNAVGGLIGSATASYSVMEIYDSYAWTDVRGIQEVGGLIGFVEMGGSEVYLDIYRTYSIGRVKGQESVGGLVGDFSDGNGFFKKTIRVESSYWDITTSGIKVSATGYGYSSADLKCRTRNSDDGCNPSIYKGWDSDIWDFGSENDYPTLK</sequence>
<dbReference type="HOGENOM" id="CLU_512648_0_0_6"/>
<evidence type="ECO:0000313" key="2">
    <source>
        <dbReference type="EMBL" id="AJQ96687.1"/>
    </source>
</evidence>
<evidence type="ECO:0000256" key="1">
    <source>
        <dbReference type="SAM" id="SignalP"/>
    </source>
</evidence>